<dbReference type="EMBL" id="JARVKM010000052">
    <property type="protein sequence ID" value="KAK9773331.1"/>
    <property type="molecule type" value="Genomic_DNA"/>
</dbReference>
<sequence length="375" mass="42137">MASQHILATPPSKDVILNSLLDNVHAYNARLPRLYVGLPECNLDAEMPLILNLSGAPLAYREPPAQFEAVNAHFSAQVHAFFNALHDLEDMSDNNLPLLNRVARLRVFPDPNYASEPGMNFAHMRPVSPRAPLELAARLPHLRELDCPWLWERFPTVFSSQALRRFSRVWEGPWGDARAEFGRCVRDVMPLLPSSLIKARLWFWKPNPCGDDTDQAAQMPGLAGASSSSTSEFEDLDPVSLRLRGQGSRLGELDIRALITPDLFRSGGDGATGHCLSWRQMLHLSVEFHPCAPDGRWFSYHARGALQYPPSQEDADETHALWSQEEDENASGDDICFVRQPDMFRMLPIVERISPLLLAFASSLQWQKMPSLQHA</sequence>
<organism evidence="1 2">
    <name type="scientific">Seiridium cardinale</name>
    <dbReference type="NCBI Taxonomy" id="138064"/>
    <lineage>
        <taxon>Eukaryota</taxon>
        <taxon>Fungi</taxon>
        <taxon>Dikarya</taxon>
        <taxon>Ascomycota</taxon>
        <taxon>Pezizomycotina</taxon>
        <taxon>Sordariomycetes</taxon>
        <taxon>Xylariomycetidae</taxon>
        <taxon>Amphisphaeriales</taxon>
        <taxon>Sporocadaceae</taxon>
        <taxon>Seiridium</taxon>
    </lineage>
</organism>
<evidence type="ECO:0000313" key="1">
    <source>
        <dbReference type="EMBL" id="KAK9773331.1"/>
    </source>
</evidence>
<keyword evidence="2" id="KW-1185">Reference proteome</keyword>
<proteinExistence type="predicted"/>
<protein>
    <submittedName>
        <fullName evidence="1">Uncharacterized protein</fullName>
    </submittedName>
</protein>
<reference evidence="1 2" key="1">
    <citation type="submission" date="2024-02" db="EMBL/GenBank/DDBJ databases">
        <title>First draft genome assembly of two strains of Seiridium cardinale.</title>
        <authorList>
            <person name="Emiliani G."/>
            <person name="Scali E."/>
        </authorList>
    </citation>
    <scope>NUCLEOTIDE SEQUENCE [LARGE SCALE GENOMIC DNA]</scope>
    <source>
        <strain evidence="1 2">BM-138-000479</strain>
    </source>
</reference>
<evidence type="ECO:0000313" key="2">
    <source>
        <dbReference type="Proteomes" id="UP001465668"/>
    </source>
</evidence>
<accession>A0ABR2XHU8</accession>
<dbReference type="Proteomes" id="UP001465668">
    <property type="component" value="Unassembled WGS sequence"/>
</dbReference>
<name>A0ABR2XHU8_9PEZI</name>
<comment type="caution">
    <text evidence="1">The sequence shown here is derived from an EMBL/GenBank/DDBJ whole genome shotgun (WGS) entry which is preliminary data.</text>
</comment>
<gene>
    <name evidence="1" type="ORF">SCAR479_10060</name>
</gene>